<protein>
    <submittedName>
        <fullName evidence="3">DUF19 domain-containing protein</fullName>
    </submittedName>
</protein>
<proteinExistence type="predicted"/>
<sequence length="290" mass="32616">MRISALALVLAAVAFADIKLRDPRGLQVFEQTGDALPRFFGNHNGPDGICLSERRKYCQNVFNKELGILTNADWNNPETLLYVINNKYKLGIDAGLLPLCQARTHFYQCFGNSYDICMDRLQFVREGKTLANATMYTQIFKQLEFECTGGSIQSTQHWDCIEQVRLSSSYNTAVNTCVADFNDAIRKSPGNQTVFCHAAGTLAMCLSLNFQVACGRDTAWWECERVRGAFQVDGYCPQLSCVHSSIPHVDGHNNYASKGELVMKEFGMESKIARIYREVVDKAYAKINKK</sequence>
<evidence type="ECO:0000313" key="3">
    <source>
        <dbReference type="WBParaSite" id="L893_g31733.t1"/>
    </source>
</evidence>
<dbReference type="PANTHER" id="PTHR34311:SF3">
    <property type="entry name" value="DUF19 DOMAIN-CONTAINING PROTEIN"/>
    <property type="match status" value="1"/>
</dbReference>
<keyword evidence="1" id="KW-0732">Signal</keyword>
<dbReference type="WBParaSite" id="L893_g31733.t1">
    <property type="protein sequence ID" value="L893_g31733.t1"/>
    <property type="gene ID" value="L893_g31733"/>
</dbReference>
<dbReference type="PANTHER" id="PTHR34311">
    <property type="entry name" value="PROTEIN CBG21698-RELATED"/>
    <property type="match status" value="1"/>
</dbReference>
<feature type="chain" id="PRO_5009314135" evidence="1">
    <location>
        <begin position="17"/>
        <end position="290"/>
    </location>
</feature>
<reference evidence="3" key="1">
    <citation type="submission" date="2016-11" db="UniProtKB">
        <authorList>
            <consortium name="WormBaseParasite"/>
        </authorList>
    </citation>
    <scope>IDENTIFICATION</scope>
</reference>
<dbReference type="Proteomes" id="UP000095287">
    <property type="component" value="Unplaced"/>
</dbReference>
<organism evidence="2 3">
    <name type="scientific">Steinernema glaseri</name>
    <dbReference type="NCBI Taxonomy" id="37863"/>
    <lineage>
        <taxon>Eukaryota</taxon>
        <taxon>Metazoa</taxon>
        <taxon>Ecdysozoa</taxon>
        <taxon>Nematoda</taxon>
        <taxon>Chromadorea</taxon>
        <taxon>Rhabditida</taxon>
        <taxon>Tylenchina</taxon>
        <taxon>Panagrolaimomorpha</taxon>
        <taxon>Strongyloidoidea</taxon>
        <taxon>Steinernematidae</taxon>
        <taxon>Steinernema</taxon>
    </lineage>
</organism>
<dbReference type="AlphaFoldDB" id="A0A1I8A0U0"/>
<evidence type="ECO:0000256" key="1">
    <source>
        <dbReference type="SAM" id="SignalP"/>
    </source>
</evidence>
<accession>A0A1I8A0U0</accession>
<evidence type="ECO:0000313" key="2">
    <source>
        <dbReference type="Proteomes" id="UP000095287"/>
    </source>
</evidence>
<feature type="signal peptide" evidence="1">
    <location>
        <begin position="1"/>
        <end position="16"/>
    </location>
</feature>
<keyword evidence="2" id="KW-1185">Reference proteome</keyword>
<name>A0A1I8A0U0_9BILA</name>